<accession>A0A2N9IRX8</accession>
<dbReference type="AlphaFoldDB" id="A0A2N9IRX8"/>
<dbReference type="EMBL" id="OIVN01006184">
    <property type="protein sequence ID" value="SPD27248.1"/>
    <property type="molecule type" value="Genomic_DNA"/>
</dbReference>
<feature type="domain" description="DUF8204" evidence="1">
    <location>
        <begin position="18"/>
        <end position="112"/>
    </location>
</feature>
<organism evidence="2">
    <name type="scientific">Fagus sylvatica</name>
    <name type="common">Beechnut</name>
    <dbReference type="NCBI Taxonomy" id="28930"/>
    <lineage>
        <taxon>Eukaryota</taxon>
        <taxon>Viridiplantae</taxon>
        <taxon>Streptophyta</taxon>
        <taxon>Embryophyta</taxon>
        <taxon>Tracheophyta</taxon>
        <taxon>Spermatophyta</taxon>
        <taxon>Magnoliopsida</taxon>
        <taxon>eudicotyledons</taxon>
        <taxon>Gunneridae</taxon>
        <taxon>Pentapetalae</taxon>
        <taxon>rosids</taxon>
        <taxon>fabids</taxon>
        <taxon>Fagales</taxon>
        <taxon>Fagaceae</taxon>
        <taxon>Fagus</taxon>
    </lineage>
</organism>
<name>A0A2N9IRX8_FAGSY</name>
<dbReference type="Pfam" id="PF26631">
    <property type="entry name" value="DUF8204"/>
    <property type="match status" value="1"/>
</dbReference>
<protein>
    <recommendedName>
        <fullName evidence="1">DUF8204 domain-containing protein</fullName>
    </recommendedName>
</protein>
<reference evidence="2" key="1">
    <citation type="submission" date="2018-02" db="EMBL/GenBank/DDBJ databases">
        <authorList>
            <person name="Cohen D.B."/>
            <person name="Kent A.D."/>
        </authorList>
    </citation>
    <scope>NUCLEOTIDE SEQUENCE</scope>
</reference>
<dbReference type="PANTHER" id="PTHR34566:SF2">
    <property type="entry name" value="ALTERED INHERITANCE OF MITOCHONDRIA PROTEIN"/>
    <property type="match status" value="1"/>
</dbReference>
<proteinExistence type="predicted"/>
<gene>
    <name evidence="2" type="ORF">FSB_LOCUS55130</name>
</gene>
<sequence length="201" mass="22308">MDRSEKDGGDESEVKVSKGKSCKGYLYFSSTLKSKAHNPRCIGISRTLQQVPGYIVGQTEMEASKEDRGLSDFSYGCVGYSVYLDRIGKEPVTDNKQGAKPELPVCVGLEILVDRRVSTDEPASAPAPAPAPTHIHNREGNMVHDEFPCLIVNSGLWIMPYRFTRNANLVALGVARNMRRVGNSIKETFEDIVYPYRKPPK</sequence>
<dbReference type="InterPro" id="IPR058517">
    <property type="entry name" value="DUF8204"/>
</dbReference>
<dbReference type="PANTHER" id="PTHR34566">
    <property type="entry name" value="ALTERED INHERITANCE OF MITOCHONDRIA PROTEIN"/>
    <property type="match status" value="1"/>
</dbReference>
<evidence type="ECO:0000259" key="1">
    <source>
        <dbReference type="Pfam" id="PF26631"/>
    </source>
</evidence>
<evidence type="ECO:0000313" key="2">
    <source>
        <dbReference type="EMBL" id="SPD27248.1"/>
    </source>
</evidence>